<sequence>MTERLLIPTLKGYRDMLRTAVTEENESKAVLFHPKVDDYVLKNGCLYCRGSALSYEQIISLVSNPEVNKSLKEPILPYALFSFMYSKGDVRNNARLETTESELCSFLGVSTGGNGFKLIEKLRHLQYVYGEIPTRGVFPFLQIEEQQAGRYVLTSEYLHHVLNMMLAESFEKYGHRARYYTNKVHSDIVAVRNKTAAVIVIELSHLIVTAGRQGKPHMTLQELVLRIPQLLAIWTSTQHRTGFRNRQLKRAFEPVVDLMREKTALYDELLDLDIQIPRLDVTNPKAVIRILHNGYRGARCGGTEQIIQ</sequence>
<organism evidence="1 2">
    <name type="scientific">Cohnella yongneupensis</name>
    <dbReference type="NCBI Taxonomy" id="425006"/>
    <lineage>
        <taxon>Bacteria</taxon>
        <taxon>Bacillati</taxon>
        <taxon>Bacillota</taxon>
        <taxon>Bacilli</taxon>
        <taxon>Bacillales</taxon>
        <taxon>Paenibacillaceae</taxon>
        <taxon>Cohnella</taxon>
    </lineage>
</organism>
<name>A0ABW0R007_9BACL</name>
<proteinExistence type="predicted"/>
<gene>
    <name evidence="1" type="ORF">ACFPQ4_13635</name>
</gene>
<accession>A0ABW0R007</accession>
<dbReference type="Proteomes" id="UP001596108">
    <property type="component" value="Unassembled WGS sequence"/>
</dbReference>
<dbReference type="EMBL" id="JBHSNC010000042">
    <property type="protein sequence ID" value="MFC5530473.1"/>
    <property type="molecule type" value="Genomic_DNA"/>
</dbReference>
<protein>
    <submittedName>
        <fullName evidence="1">Uncharacterized protein</fullName>
    </submittedName>
</protein>
<reference evidence="2" key="1">
    <citation type="journal article" date="2019" name="Int. J. Syst. Evol. Microbiol.">
        <title>The Global Catalogue of Microorganisms (GCM) 10K type strain sequencing project: providing services to taxonomists for standard genome sequencing and annotation.</title>
        <authorList>
            <consortium name="The Broad Institute Genomics Platform"/>
            <consortium name="The Broad Institute Genome Sequencing Center for Infectious Disease"/>
            <person name="Wu L."/>
            <person name="Ma J."/>
        </authorList>
    </citation>
    <scope>NUCLEOTIDE SEQUENCE [LARGE SCALE GENOMIC DNA]</scope>
    <source>
        <strain evidence="2">CGMCC 1.18578</strain>
    </source>
</reference>
<evidence type="ECO:0000313" key="1">
    <source>
        <dbReference type="EMBL" id="MFC5530473.1"/>
    </source>
</evidence>
<dbReference type="RefSeq" id="WP_378112411.1">
    <property type="nucleotide sequence ID" value="NZ_JBHSNC010000042.1"/>
</dbReference>
<evidence type="ECO:0000313" key="2">
    <source>
        <dbReference type="Proteomes" id="UP001596108"/>
    </source>
</evidence>
<comment type="caution">
    <text evidence="1">The sequence shown here is derived from an EMBL/GenBank/DDBJ whole genome shotgun (WGS) entry which is preliminary data.</text>
</comment>
<keyword evidence="2" id="KW-1185">Reference proteome</keyword>